<dbReference type="SMART" id="SM00331">
    <property type="entry name" value="PP2C_SIG"/>
    <property type="match status" value="1"/>
</dbReference>
<dbReference type="RefSeq" id="WP_142651966.1">
    <property type="nucleotide sequence ID" value="NZ_CP108085.1"/>
</dbReference>
<evidence type="ECO:0000313" key="4">
    <source>
        <dbReference type="Proteomes" id="UP001432011"/>
    </source>
</evidence>
<proteinExistence type="predicted"/>
<dbReference type="Pfam" id="PF07228">
    <property type="entry name" value="SpoIIE"/>
    <property type="match status" value="1"/>
</dbReference>
<dbReference type="SUPFAM" id="SSF55781">
    <property type="entry name" value="GAF domain-like"/>
    <property type="match status" value="1"/>
</dbReference>
<evidence type="ECO:0000313" key="3">
    <source>
        <dbReference type="EMBL" id="WUP72451.1"/>
    </source>
</evidence>
<gene>
    <name evidence="3" type="ORF">OG913_23825</name>
</gene>
<dbReference type="InterPro" id="IPR001932">
    <property type="entry name" value="PPM-type_phosphatase-like_dom"/>
</dbReference>
<dbReference type="InterPro" id="IPR052016">
    <property type="entry name" value="Bact_Sigma-Reg"/>
</dbReference>
<dbReference type="InterPro" id="IPR035965">
    <property type="entry name" value="PAS-like_dom_sf"/>
</dbReference>
<dbReference type="InterPro" id="IPR029016">
    <property type="entry name" value="GAF-like_dom_sf"/>
</dbReference>
<dbReference type="PANTHER" id="PTHR43156:SF2">
    <property type="entry name" value="STAGE II SPORULATION PROTEIN E"/>
    <property type="match status" value="1"/>
</dbReference>
<organism evidence="3 4">
    <name type="scientific">Microbispora hainanensis</name>
    <dbReference type="NCBI Taxonomy" id="568844"/>
    <lineage>
        <taxon>Bacteria</taxon>
        <taxon>Bacillati</taxon>
        <taxon>Actinomycetota</taxon>
        <taxon>Actinomycetes</taxon>
        <taxon>Streptosporangiales</taxon>
        <taxon>Streptosporangiaceae</taxon>
        <taxon>Microbispora</taxon>
    </lineage>
</organism>
<dbReference type="Gene3D" id="3.30.450.40">
    <property type="match status" value="1"/>
</dbReference>
<dbReference type="SUPFAM" id="SSF55785">
    <property type="entry name" value="PYP-like sensor domain (PAS domain)"/>
    <property type="match status" value="1"/>
</dbReference>
<dbReference type="Gene3D" id="3.60.40.10">
    <property type="entry name" value="PPM-type phosphatase domain"/>
    <property type="match status" value="1"/>
</dbReference>
<dbReference type="InterPro" id="IPR036457">
    <property type="entry name" value="PPM-type-like_dom_sf"/>
</dbReference>
<feature type="domain" description="PPM-type phosphatase" evidence="2">
    <location>
        <begin position="318"/>
        <end position="536"/>
    </location>
</feature>
<accession>A0ABZ1SHI3</accession>
<name>A0ABZ1SHI3_9ACTN</name>
<evidence type="ECO:0000259" key="2">
    <source>
        <dbReference type="SMART" id="SM00331"/>
    </source>
</evidence>
<reference evidence="3" key="1">
    <citation type="submission" date="2022-10" db="EMBL/GenBank/DDBJ databases">
        <title>The complete genomes of actinobacterial strains from the NBC collection.</title>
        <authorList>
            <person name="Joergensen T.S."/>
            <person name="Alvarez Arevalo M."/>
            <person name="Sterndorff E.B."/>
            <person name="Faurdal D."/>
            <person name="Vuksanovic O."/>
            <person name="Mourched A.-S."/>
            <person name="Charusanti P."/>
            <person name="Shaw S."/>
            <person name="Blin K."/>
            <person name="Weber T."/>
        </authorList>
    </citation>
    <scope>NUCLEOTIDE SEQUENCE</scope>
    <source>
        <strain evidence="3">NBC_00254</strain>
    </source>
</reference>
<dbReference type="Proteomes" id="UP001432011">
    <property type="component" value="Chromosome"/>
</dbReference>
<sequence>MKGATGSAGPPHGAVRPAPDLLTALLDGSAEGVVLCDADGVVTLVNAAAVRLMPGVEPGLPAPAPLGPVPSAPEGRTMIHGGRAIRIRAEAVGDGRLAWYLSDLDAAPRTEFLLEAGRRLSASLNPHRCARAATELAADFLCDMAVVLLPSTARRRMEWVRAVSGRPGAEEGTLPAAEAAEVPGLTDALAGLRHGGTGLHVPRDTGLQDPGGAPEWLLPEGFGPLGHLLVLPLPGNGVPAGAIVLARRAGRPPFCDDDQRMARDLAIRAGAAISAASLFREQSTINAILTGDLLPPDLPEIEGMRVAGRLRASQQAGAIGGDFYDVYLPDAATGDGIVERPPLVILGDVCGKGARAAVLAGQVRHSLRTLLLLESRTDRLLELLNRSLLASPSPHSYVTMILAALRAAPGDHVLVDLAVAGHPPPLVLRRDGTVEEVAARGSILGALKQISLWPVTLDLAPGEVCLLYSDGITEAFGGPSGREMFGEERLKAALATCAGMPVEALVERLEQLSTEWLGGAPATGLQDDRALLAVRAGRQG</sequence>
<dbReference type="PANTHER" id="PTHR43156">
    <property type="entry name" value="STAGE II SPORULATION PROTEIN E-RELATED"/>
    <property type="match status" value="1"/>
</dbReference>
<keyword evidence="4" id="KW-1185">Reference proteome</keyword>
<protein>
    <submittedName>
        <fullName evidence="3">SpoIIE family protein phosphatase</fullName>
    </submittedName>
</protein>
<keyword evidence="1" id="KW-0378">Hydrolase</keyword>
<evidence type="ECO:0000256" key="1">
    <source>
        <dbReference type="ARBA" id="ARBA00022801"/>
    </source>
</evidence>
<dbReference type="EMBL" id="CP108085">
    <property type="protein sequence ID" value="WUP72451.1"/>
    <property type="molecule type" value="Genomic_DNA"/>
</dbReference>